<organism evidence="1 2">
    <name type="scientific">Ceraceosorus guamensis</name>
    <dbReference type="NCBI Taxonomy" id="1522189"/>
    <lineage>
        <taxon>Eukaryota</taxon>
        <taxon>Fungi</taxon>
        <taxon>Dikarya</taxon>
        <taxon>Basidiomycota</taxon>
        <taxon>Ustilaginomycotina</taxon>
        <taxon>Exobasidiomycetes</taxon>
        <taxon>Ceraceosorales</taxon>
        <taxon>Ceraceosoraceae</taxon>
        <taxon>Ceraceosorus</taxon>
    </lineage>
</organism>
<dbReference type="EMBL" id="KZ819417">
    <property type="protein sequence ID" value="PWN40437.1"/>
    <property type="molecule type" value="Genomic_DNA"/>
</dbReference>
<evidence type="ECO:0000313" key="1">
    <source>
        <dbReference type="EMBL" id="PWN40437.1"/>
    </source>
</evidence>
<name>A0A316VS65_9BASI</name>
<sequence>MKFRRSRIMAWASLRPTRLRHDRRTFQGARRGLRPTPWPERGSLSVERGFNSRPVRHTHSRARRSKCRKNCKPSTLTRELSRRFGAVVAASVVAKIL</sequence>
<keyword evidence="2" id="KW-1185">Reference proteome</keyword>
<proteinExistence type="predicted"/>
<dbReference type="RefSeq" id="XP_025367597.1">
    <property type="nucleotide sequence ID" value="XM_025511041.1"/>
</dbReference>
<dbReference type="Proteomes" id="UP000245783">
    <property type="component" value="Unassembled WGS sequence"/>
</dbReference>
<dbReference type="AlphaFoldDB" id="A0A316VS65"/>
<dbReference type="InParanoid" id="A0A316VS65"/>
<accession>A0A316VS65</accession>
<dbReference type="GeneID" id="37032911"/>
<protein>
    <submittedName>
        <fullName evidence="1">Uncharacterized protein</fullName>
    </submittedName>
</protein>
<gene>
    <name evidence="1" type="ORF">IE81DRAFT_220670</name>
</gene>
<reference evidence="1 2" key="1">
    <citation type="journal article" date="2018" name="Mol. Biol. Evol.">
        <title>Broad Genomic Sampling Reveals a Smut Pathogenic Ancestry of the Fungal Clade Ustilaginomycotina.</title>
        <authorList>
            <person name="Kijpornyongpan T."/>
            <person name="Mondo S.J."/>
            <person name="Barry K."/>
            <person name="Sandor L."/>
            <person name="Lee J."/>
            <person name="Lipzen A."/>
            <person name="Pangilinan J."/>
            <person name="LaButti K."/>
            <person name="Hainaut M."/>
            <person name="Henrissat B."/>
            <person name="Grigoriev I.V."/>
            <person name="Spatafora J.W."/>
            <person name="Aime M.C."/>
        </authorList>
    </citation>
    <scope>NUCLEOTIDE SEQUENCE [LARGE SCALE GENOMIC DNA]</scope>
    <source>
        <strain evidence="1 2">MCA 4658</strain>
    </source>
</reference>
<evidence type="ECO:0000313" key="2">
    <source>
        <dbReference type="Proteomes" id="UP000245783"/>
    </source>
</evidence>